<dbReference type="GO" id="GO:0005829">
    <property type="term" value="C:cytosol"/>
    <property type="evidence" value="ECO:0007669"/>
    <property type="project" value="TreeGrafter"/>
</dbReference>
<evidence type="ECO:0000259" key="8">
    <source>
        <dbReference type="PROSITE" id="PS50166"/>
    </source>
</evidence>
<dbReference type="Gene3D" id="1.25.10.10">
    <property type="entry name" value="Leucine-rich Repeat Variant"/>
    <property type="match status" value="1"/>
</dbReference>
<dbReference type="PROSITE" id="PS50166">
    <property type="entry name" value="IMPORTIN_B_NT"/>
    <property type="match status" value="1"/>
</dbReference>
<comment type="similarity">
    <text evidence="3">Belongs to the XPO2/CSE1 family.</text>
</comment>
<keyword evidence="6" id="KW-0653">Protein transport</keyword>
<dbReference type="InterPro" id="IPR005043">
    <property type="entry name" value="XPO2_C"/>
</dbReference>
<keyword evidence="4" id="KW-0813">Transport</keyword>
<sequence length="961" mass="106571">MEVPQETLDKLSTWFLQSLSLDASLRRAAESSLLSAATSPGFPLALLKLSSLPSVDLQIRLASALHFKNLLKSRWAPTSDNPLPDSDKTLIKSLLLPLLLQSPPLIQSQLSEALAIASSHDFPSSWPCLLPDIISSLGTSLSSGDYTSVNSLLSAANSLFLKFRHSFDTQALRLDLKYCLDLFAKPLLETFLNTSNLTTPAADPSVLKPLLECQRLCSEIFHSLNSIELPEFFEDHMREWMEKFRFYLTSTFAPQVETDGTADALRASICENLQLYMEKNEEEFKDYMEGFATAVWGLLMNAAKSPSRDQLAVTAIKFLTTVSTSVHHALFGSPEVLGQICNSVVFPNLRLRDDDEELFENNYVEYIRRDSEGSDTDTLRRTACELLKGLAVNYREQVMGLVSTQVQSMLAAFNTNPAQNWKEKDAAIYLVVALSPKPGATTGYLVDVESFFTSVILPELQGQDPNTVPILKAGALKFFTVFREQIPKPAALSLLPGVIRFLGSESNVVHSYAATCIEKLLLVKDKGPMPGPTARYGAADVDPFVPQMLTGLFNALEMPDSQENPYVMKCIMRVLGVANISVEVATGCISKLASVLAMVCENPKHPLFNHYLFEAIAAVIRRAGERDASVILIFEKTLFPELEKILVKDISEFWSYAFQIFTLLIDLHAPPLSDGYMALFQVILDPSSWKRSGSVPALVRLLQAYLRKMPNELNREGRLGQVLGIFSQLISTPSTEELGFFVLNTVVENLSYEIISPYISNIWGALFSRLQNRRVYKFISPLLIFMSLFLIKYGAGVLVDSINSIQQGLFLMILQQFWISFSTKISGTVEQKLITVATTRLICESPLLLDPAASENWGKLVDSIVQLLTNSDQAGADFEDDADVPETIEYTGSFARLHNAGKKEDDPLKEIHDPKQFFVSSLSRISAQFPGRFGPVIQQFVSPANQTALLQLCGAYNSAIV</sequence>
<gene>
    <name evidence="9" type="ORF">LUZ63_016419</name>
</gene>
<dbReference type="GO" id="GO:0005049">
    <property type="term" value="F:nuclear export signal receptor activity"/>
    <property type="evidence" value="ECO:0007669"/>
    <property type="project" value="TreeGrafter"/>
</dbReference>
<evidence type="ECO:0000256" key="2">
    <source>
        <dbReference type="ARBA" id="ARBA00004496"/>
    </source>
</evidence>
<comment type="caution">
    <text evidence="9">The sequence shown here is derived from an EMBL/GenBank/DDBJ whole genome shotgun (WGS) entry which is preliminary data.</text>
</comment>
<dbReference type="SUPFAM" id="SSF48371">
    <property type="entry name" value="ARM repeat"/>
    <property type="match status" value="1"/>
</dbReference>
<dbReference type="EMBL" id="JAMQYH010000005">
    <property type="protein sequence ID" value="KAJ1685029.1"/>
    <property type="molecule type" value="Genomic_DNA"/>
</dbReference>
<evidence type="ECO:0000256" key="5">
    <source>
        <dbReference type="ARBA" id="ARBA00022490"/>
    </source>
</evidence>
<comment type="subcellular location">
    <subcellularLocation>
        <location evidence="2">Cytoplasm</location>
    </subcellularLocation>
    <subcellularLocation>
        <location evidence="1">Nucleus</location>
    </subcellularLocation>
</comment>
<dbReference type="GO" id="GO:0005635">
    <property type="term" value="C:nuclear envelope"/>
    <property type="evidence" value="ECO:0007669"/>
    <property type="project" value="TreeGrafter"/>
</dbReference>
<evidence type="ECO:0000256" key="7">
    <source>
        <dbReference type="ARBA" id="ARBA00023242"/>
    </source>
</evidence>
<name>A0A9P9Z9V0_9POAL</name>
<feature type="domain" description="Importin N-terminal" evidence="8">
    <location>
        <begin position="29"/>
        <end position="101"/>
    </location>
</feature>
<dbReference type="GO" id="GO:0006606">
    <property type="term" value="P:protein import into nucleus"/>
    <property type="evidence" value="ECO:0007669"/>
    <property type="project" value="TreeGrafter"/>
</dbReference>
<evidence type="ECO:0000256" key="1">
    <source>
        <dbReference type="ARBA" id="ARBA00004123"/>
    </source>
</evidence>
<dbReference type="SMART" id="SM00913">
    <property type="entry name" value="IBN_N"/>
    <property type="match status" value="1"/>
</dbReference>
<evidence type="ECO:0000313" key="9">
    <source>
        <dbReference type="EMBL" id="KAJ1685029.1"/>
    </source>
</evidence>
<organism evidence="9 10">
    <name type="scientific">Rhynchospora breviuscula</name>
    <dbReference type="NCBI Taxonomy" id="2022672"/>
    <lineage>
        <taxon>Eukaryota</taxon>
        <taxon>Viridiplantae</taxon>
        <taxon>Streptophyta</taxon>
        <taxon>Embryophyta</taxon>
        <taxon>Tracheophyta</taxon>
        <taxon>Spermatophyta</taxon>
        <taxon>Magnoliopsida</taxon>
        <taxon>Liliopsida</taxon>
        <taxon>Poales</taxon>
        <taxon>Cyperaceae</taxon>
        <taxon>Cyperoideae</taxon>
        <taxon>Rhynchosporeae</taxon>
        <taxon>Rhynchospora</taxon>
    </lineage>
</organism>
<dbReference type="Proteomes" id="UP001151287">
    <property type="component" value="Unassembled WGS sequence"/>
</dbReference>
<keyword evidence="7" id="KW-0539">Nucleus</keyword>
<evidence type="ECO:0000256" key="6">
    <source>
        <dbReference type="ARBA" id="ARBA00022927"/>
    </source>
</evidence>
<evidence type="ECO:0000256" key="4">
    <source>
        <dbReference type="ARBA" id="ARBA00022448"/>
    </source>
</evidence>
<proteinExistence type="inferred from homology"/>
<dbReference type="GO" id="GO:0031267">
    <property type="term" value="F:small GTPase binding"/>
    <property type="evidence" value="ECO:0007669"/>
    <property type="project" value="InterPro"/>
</dbReference>
<dbReference type="InterPro" id="IPR011989">
    <property type="entry name" value="ARM-like"/>
</dbReference>
<dbReference type="Pfam" id="PF03810">
    <property type="entry name" value="IBN_N"/>
    <property type="match status" value="1"/>
</dbReference>
<evidence type="ECO:0000313" key="10">
    <source>
        <dbReference type="Proteomes" id="UP001151287"/>
    </source>
</evidence>
<dbReference type="Pfam" id="PF08506">
    <property type="entry name" value="Cse1"/>
    <property type="match status" value="1"/>
</dbReference>
<dbReference type="Pfam" id="PF03378">
    <property type="entry name" value="CAS_CSE1"/>
    <property type="match status" value="1"/>
</dbReference>
<keyword evidence="5" id="KW-0963">Cytoplasm</keyword>
<dbReference type="PANTHER" id="PTHR10997:SF8">
    <property type="entry name" value="EXPORTIN-2"/>
    <property type="match status" value="1"/>
</dbReference>
<protein>
    <recommendedName>
        <fullName evidence="8">Importin N-terminal domain-containing protein</fullName>
    </recommendedName>
</protein>
<reference evidence="9" key="1">
    <citation type="journal article" date="2022" name="Cell">
        <title>Repeat-based holocentromeres influence genome architecture and karyotype evolution.</title>
        <authorList>
            <person name="Hofstatter P.G."/>
            <person name="Thangavel G."/>
            <person name="Lux T."/>
            <person name="Neumann P."/>
            <person name="Vondrak T."/>
            <person name="Novak P."/>
            <person name="Zhang M."/>
            <person name="Costa L."/>
            <person name="Castellani M."/>
            <person name="Scott A."/>
            <person name="Toegelov H."/>
            <person name="Fuchs J."/>
            <person name="Mata-Sucre Y."/>
            <person name="Dias Y."/>
            <person name="Vanzela A.L.L."/>
            <person name="Huettel B."/>
            <person name="Almeida C.C.S."/>
            <person name="Simkova H."/>
            <person name="Souza G."/>
            <person name="Pedrosa-Harand A."/>
            <person name="Macas J."/>
            <person name="Mayer K.F.X."/>
            <person name="Houben A."/>
            <person name="Marques A."/>
        </authorList>
    </citation>
    <scope>NUCLEOTIDE SEQUENCE</scope>
    <source>
        <strain evidence="9">RhyBre1mFocal</strain>
    </source>
</reference>
<dbReference type="PANTHER" id="PTHR10997">
    <property type="entry name" value="IMPORTIN-7, 8, 11"/>
    <property type="match status" value="1"/>
</dbReference>
<dbReference type="AlphaFoldDB" id="A0A9P9Z9V0"/>
<dbReference type="OrthoDB" id="3268246at2759"/>
<dbReference type="InterPro" id="IPR013713">
    <property type="entry name" value="XPO2_central"/>
</dbReference>
<keyword evidence="10" id="KW-1185">Reference proteome</keyword>
<dbReference type="InterPro" id="IPR001494">
    <property type="entry name" value="Importin-beta_N"/>
</dbReference>
<dbReference type="InterPro" id="IPR016024">
    <property type="entry name" value="ARM-type_fold"/>
</dbReference>
<evidence type="ECO:0000256" key="3">
    <source>
        <dbReference type="ARBA" id="ARBA00008669"/>
    </source>
</evidence>
<dbReference type="GO" id="GO:0006611">
    <property type="term" value="P:protein export from nucleus"/>
    <property type="evidence" value="ECO:0007669"/>
    <property type="project" value="TreeGrafter"/>
</dbReference>
<accession>A0A9P9Z9V0</accession>